<dbReference type="InterPro" id="IPR047589">
    <property type="entry name" value="DUF11_rpt"/>
</dbReference>
<dbReference type="NCBIfam" id="TIGR04131">
    <property type="entry name" value="Bac_Flav_CTERM"/>
    <property type="match status" value="1"/>
</dbReference>
<feature type="domain" description="DUF11" evidence="2">
    <location>
        <begin position="522"/>
        <end position="631"/>
    </location>
</feature>
<feature type="chain" id="PRO_5047032711" evidence="1">
    <location>
        <begin position="21"/>
        <end position="1306"/>
    </location>
</feature>
<dbReference type="InterPro" id="IPR001434">
    <property type="entry name" value="OmcB-like_DUF11"/>
</dbReference>
<dbReference type="NCBIfam" id="TIGR01451">
    <property type="entry name" value="B_ant_repeat"/>
    <property type="match status" value="3"/>
</dbReference>
<reference evidence="4 5" key="3">
    <citation type="submission" date="2020-02" db="EMBL/GenBank/DDBJ databases">
        <title>Flavobacterium profundi sp. nov., isolated from a deep-sea seamount.</title>
        <authorList>
            <person name="Zhang D.-C."/>
        </authorList>
    </citation>
    <scope>NUCLEOTIDE SEQUENCE [LARGE SCALE GENOMIC DNA]</scope>
    <source>
        <strain evidence="4 5">EC11</strain>
    </source>
</reference>
<dbReference type="RefSeq" id="WP_140963916.1">
    <property type="nucleotide sequence ID" value="NZ_VEVQ02000013.1"/>
</dbReference>
<dbReference type="EMBL" id="VEVQ02000013">
    <property type="protein sequence ID" value="NHN27405.1"/>
    <property type="molecule type" value="Genomic_DNA"/>
</dbReference>
<evidence type="ECO:0000313" key="4">
    <source>
        <dbReference type="EMBL" id="NHN27405.1"/>
    </source>
</evidence>
<feature type="signal peptide" evidence="1">
    <location>
        <begin position="1"/>
        <end position="20"/>
    </location>
</feature>
<name>A0ABX0J0C3_9FLAO</name>
<dbReference type="PANTHER" id="PTHR34819">
    <property type="entry name" value="LARGE CYSTEINE-RICH PERIPLASMIC PROTEIN OMCB"/>
    <property type="match status" value="1"/>
</dbReference>
<gene>
    <name evidence="4" type="ORF">FIA58_017125</name>
</gene>
<dbReference type="InterPro" id="IPR055354">
    <property type="entry name" value="DUF7507"/>
</dbReference>
<evidence type="ECO:0000259" key="2">
    <source>
        <dbReference type="Pfam" id="PF01345"/>
    </source>
</evidence>
<comment type="caution">
    <text evidence="4">The sequence shown here is derived from an EMBL/GenBank/DDBJ whole genome shotgun (WGS) entry which is preliminary data.</text>
</comment>
<reference evidence="5" key="1">
    <citation type="submission" date="2019-05" db="EMBL/GenBank/DDBJ databases">
        <title>Flavobacterium profundi sp. nov., isolated from a deep-sea seamount.</title>
        <authorList>
            <person name="Zhang D.-C."/>
        </authorList>
    </citation>
    <scope>NUCLEOTIDE SEQUENCE [LARGE SCALE GENOMIC DNA]</scope>
    <source>
        <strain evidence="5">EC11</strain>
    </source>
</reference>
<dbReference type="Pfam" id="PF13585">
    <property type="entry name" value="CHU_C"/>
    <property type="match status" value="1"/>
</dbReference>
<dbReference type="InterPro" id="IPR051172">
    <property type="entry name" value="Chlamydia_OmcB"/>
</dbReference>
<dbReference type="InterPro" id="IPR013783">
    <property type="entry name" value="Ig-like_fold"/>
</dbReference>
<dbReference type="Pfam" id="PF24346">
    <property type="entry name" value="DUF7507"/>
    <property type="match status" value="1"/>
</dbReference>
<evidence type="ECO:0000259" key="3">
    <source>
        <dbReference type="Pfam" id="PF24346"/>
    </source>
</evidence>
<keyword evidence="5" id="KW-1185">Reference proteome</keyword>
<protein>
    <submittedName>
        <fullName evidence="4">T9SS type B sorting domain-containing protein</fullName>
    </submittedName>
</protein>
<dbReference type="Pfam" id="PF01345">
    <property type="entry name" value="DUF11"/>
    <property type="match status" value="2"/>
</dbReference>
<evidence type="ECO:0000256" key="1">
    <source>
        <dbReference type="SAM" id="SignalP"/>
    </source>
</evidence>
<feature type="domain" description="DUF11" evidence="2">
    <location>
        <begin position="757"/>
        <end position="862"/>
    </location>
</feature>
<dbReference type="InterPro" id="IPR026341">
    <property type="entry name" value="T9SS_type_B"/>
</dbReference>
<dbReference type="Proteomes" id="UP000817854">
    <property type="component" value="Unassembled WGS sequence"/>
</dbReference>
<keyword evidence="1" id="KW-0732">Signal</keyword>
<proteinExistence type="predicted"/>
<dbReference type="Gene3D" id="2.60.40.10">
    <property type="entry name" value="Immunoglobulins"/>
    <property type="match status" value="1"/>
</dbReference>
<feature type="domain" description="DUF7507" evidence="3">
    <location>
        <begin position="637"/>
        <end position="732"/>
    </location>
</feature>
<accession>A0ABX0J0C3</accession>
<evidence type="ECO:0000313" key="5">
    <source>
        <dbReference type="Proteomes" id="UP000817854"/>
    </source>
</evidence>
<sequence length="1306" mass="139510">MRKFLLLLLFFFCVSITAQYATKHYIAPSPWQYWSNANEIVIATTDTGSVTVTLKRSNGTLITTLTVTASNPVSYRFVGNPTSVFRNAINTTTSDRGLFVEATAPVSINLRNIASDTAGTSNATIKGNASLVSFGNEGIGLAFRLGYYRSSYIGIENNAPLYSVMALEDGTTISLNGTTLTTLNTGQSRLFTATMGSLLTANKPIVANVGTYGDMPQSCNGNGEDGTVDQIAPINKLGKQYILVRGNGTPGTGLNYPEQSTIIASEPNTSLNIVNFDATGNQISSTTQVLANAGDYISIFHGNAQNIYSSTFVNATKPIVIYSATAVDCETDISTVFPIGGCAGSTHIITTKFISYDNTNLPYFGYTILESATEPVLINGTNMETLTGNVRIPIGNTGFYMLRFTNITIGNPQSITITSNARLTTSIIQQGSGFSMSGFFSAFSDSPEPPAEITSNSCSTTLETTPGLAPYQWYLDGVLIPNATTNTYVALETGNYSVIGTRSCGLTAPSSPIFISITPCGDLEVEKEVVSMIGDEAIFQITASNIGNTDDTAVEVSDLLPNGYQFVSATSSTGTYNTVTGIWIIGNLNSGQSETLTIVATINDSGNTVNTATITGSNTDIDTSNNTAQATAESSILSLTKSSQEATYYNVGDVIVYDLVLTNTGQATISNILISDANADIGSITPATILSLATGESITISASHTVTSSDALTGNVINQALASGFNSLGETISTLSDDPETTTLDDATVTPIVLNSDLEVVKTNNQSVYAPGTTTQYEITITNNGPSDALNVMVNDPIPLGITQITWSGNSTSGTGSLTDIIPLLLNGETVTYLVTMDIPNNYTVNLTNIVFVSSSIPDPNPDCPQCTDTDTECVPPAVQTPTPIMECDTNGNGLKRINLTTKNDEIISPNAGLLFTYYLNTNDLNNGTAIPDPENFQMTTPYTQSLLVQITDTIGCKTVVDLTIQISAIPSPVLLLEDVLCQNNLNSYNVTIYENEILNGEVGTFIAGYFTNLSNAENDTNPIPNPNNTSITSNEETIYIRVENALGCFTISTVQLTVIPLTVVDLADMFSICNNANGTLISPAFITTGLSTTDYTFLWYKDGQLLSTTDSSLIATLPGSYTVEVSNNYGCPSGSDTTTVILSNGPETFTASLVTSYFAENAVVFAQATGTGNFLYSLDNGSEQEENYFSNVSSGMHHVSVRDSNGCGGILTVEIMVIDYPKFFTPNADGYNDSWNIWDLKSQPNSIIYIFDRYGKLLTSIKPSGEGWNGNYIGHALPSTDYWFKVIYLENHEQKVFRSHFSMKR</sequence>
<reference evidence="4 5" key="2">
    <citation type="submission" date="2019-05" db="EMBL/GenBank/DDBJ databases">
        <authorList>
            <person name="Lianzixin W."/>
        </authorList>
    </citation>
    <scope>NUCLEOTIDE SEQUENCE [LARGE SCALE GENOMIC DNA]</scope>
    <source>
        <strain evidence="4 5">EC11</strain>
    </source>
</reference>
<organism evidence="4 5">
    <name type="scientific">Flavobacterium jejuense</name>
    <dbReference type="NCBI Taxonomy" id="1544455"/>
    <lineage>
        <taxon>Bacteria</taxon>
        <taxon>Pseudomonadati</taxon>
        <taxon>Bacteroidota</taxon>
        <taxon>Flavobacteriia</taxon>
        <taxon>Flavobacteriales</taxon>
        <taxon>Flavobacteriaceae</taxon>
        <taxon>Flavobacterium</taxon>
    </lineage>
</organism>
<dbReference type="PANTHER" id="PTHR34819:SF3">
    <property type="entry name" value="CELL SURFACE PROTEIN"/>
    <property type="match status" value="1"/>
</dbReference>